<proteinExistence type="predicted"/>
<feature type="chain" id="PRO_5040747335" description="DUF3300 domain-containing protein" evidence="1">
    <location>
        <begin position="30"/>
        <end position="280"/>
    </location>
</feature>
<dbReference type="RefSeq" id="WP_230214986.1">
    <property type="nucleotide sequence ID" value="NZ_JAJKFT010000002.1"/>
</dbReference>
<sequence>MTPGKRKLWKCLFLLPPLVSLLINGGVLQAQNLVQAVPVEGAPLDAENRQQAAAVRLALLPTASHELSFLKRAVDLSEEQMVSAQKCARQILSESSANPPTPLANADELRQIGFAIANGAKVQALQPRPAVRNVEKLRASLLVSLQGEFGKLLDGPQRQRYEEEIAARKEFEQQTVIDLLMFPLEEKLRLTSRQSEQIAAGMKRHWSDSWAPTPVKLVNYGSYFPPIPDDAIVPFLEVGQRQIWNNTQKVNFSHQIGFDANLFQNEFDLSDPEFEKGAAQ</sequence>
<dbReference type="Proteomes" id="UP001139103">
    <property type="component" value="Unassembled WGS sequence"/>
</dbReference>
<keyword evidence="1" id="KW-0732">Signal</keyword>
<keyword evidence="3" id="KW-1185">Reference proteome</keyword>
<reference evidence="2" key="1">
    <citation type="submission" date="2021-11" db="EMBL/GenBank/DDBJ databases">
        <title>Genome sequence.</title>
        <authorList>
            <person name="Sun Q."/>
        </authorList>
    </citation>
    <scope>NUCLEOTIDE SEQUENCE</scope>
    <source>
        <strain evidence="2">JC732</strain>
    </source>
</reference>
<protein>
    <recommendedName>
        <fullName evidence="4">DUF3300 domain-containing protein</fullName>
    </recommendedName>
</protein>
<organism evidence="2 3">
    <name type="scientific">Blastopirellula sediminis</name>
    <dbReference type="NCBI Taxonomy" id="2894196"/>
    <lineage>
        <taxon>Bacteria</taxon>
        <taxon>Pseudomonadati</taxon>
        <taxon>Planctomycetota</taxon>
        <taxon>Planctomycetia</taxon>
        <taxon>Pirellulales</taxon>
        <taxon>Pirellulaceae</taxon>
        <taxon>Blastopirellula</taxon>
    </lineage>
</organism>
<comment type="caution">
    <text evidence="2">The sequence shown here is derived from an EMBL/GenBank/DDBJ whole genome shotgun (WGS) entry which is preliminary data.</text>
</comment>
<evidence type="ECO:0000313" key="2">
    <source>
        <dbReference type="EMBL" id="MCC9627140.1"/>
    </source>
</evidence>
<feature type="signal peptide" evidence="1">
    <location>
        <begin position="1"/>
        <end position="29"/>
    </location>
</feature>
<evidence type="ECO:0000256" key="1">
    <source>
        <dbReference type="SAM" id="SignalP"/>
    </source>
</evidence>
<dbReference type="AlphaFoldDB" id="A0A9X1MIZ3"/>
<gene>
    <name evidence="2" type="ORF">LOC68_01855</name>
</gene>
<dbReference type="EMBL" id="JAJKFT010000002">
    <property type="protein sequence ID" value="MCC9627140.1"/>
    <property type="molecule type" value="Genomic_DNA"/>
</dbReference>
<evidence type="ECO:0000313" key="3">
    <source>
        <dbReference type="Proteomes" id="UP001139103"/>
    </source>
</evidence>
<evidence type="ECO:0008006" key="4">
    <source>
        <dbReference type="Google" id="ProtNLM"/>
    </source>
</evidence>
<accession>A0A9X1MIZ3</accession>
<name>A0A9X1MIZ3_9BACT</name>